<evidence type="ECO:0000256" key="7">
    <source>
        <dbReference type="ARBA" id="ARBA00038889"/>
    </source>
</evidence>
<sequence>MAAKIDVHHHCYPPAMTEALERAGGDPSGWYVPPWTPELDAEINHELGVRTAILSVTAPGPCIENESSAAAALARKCNDYCASVVRSSPSAYGFFASLPSLWDTKACLTEIAYALDTLQADGITLFTRYGPGHDYLGSPAFEPIWAELSRRKAVVFVHPTHPVDTALVSPALPQPMFDYPHETGRAAIDLLTSGTLARHPDCKIILSHAGGTLPYLIYRTAIVLPHTPVAVGVSADELVRLAKRQFWFDTAISTNPVTIKALMEFAGKGRILFGTDFPNAPREAIRVFTKNFEELGQSLDDETRESMAFKAAGELLPRHIRPA</sequence>
<dbReference type="Gene3D" id="3.20.20.140">
    <property type="entry name" value="Metal-dependent hydrolases"/>
    <property type="match status" value="1"/>
</dbReference>
<name>A0A6A6RPM6_9PLEO</name>
<keyword evidence="10" id="KW-0378">Hydrolase</keyword>
<dbReference type="PANTHER" id="PTHR21240:SF29">
    <property type="entry name" value="AMIDOHYDROLASE-RELATED DOMAIN-CONTAINING PROTEIN"/>
    <property type="match status" value="1"/>
</dbReference>
<dbReference type="GO" id="GO:0005829">
    <property type="term" value="C:cytosol"/>
    <property type="evidence" value="ECO:0007669"/>
    <property type="project" value="TreeGrafter"/>
</dbReference>
<comment type="catalytic activity">
    <reaction evidence="6">
        <text>6-methylsalicylate + H(+) = 3-methylphenol + CO2</text>
        <dbReference type="Rhea" id="RHEA:23112"/>
        <dbReference type="ChEBI" id="CHEBI:15378"/>
        <dbReference type="ChEBI" id="CHEBI:16526"/>
        <dbReference type="ChEBI" id="CHEBI:17231"/>
        <dbReference type="ChEBI" id="CHEBI:36658"/>
        <dbReference type="EC" id="4.1.1.52"/>
    </reaction>
    <physiologicalReaction direction="left-to-right" evidence="6">
        <dbReference type="Rhea" id="RHEA:23113"/>
    </physiologicalReaction>
</comment>
<proteinExistence type="inferred from homology"/>
<gene>
    <name evidence="10" type="ORF">P280DRAFT_473282</name>
</gene>
<keyword evidence="11" id="KW-1185">Reference proteome</keyword>
<reference evidence="10" key="1">
    <citation type="journal article" date="2020" name="Stud. Mycol.">
        <title>101 Dothideomycetes genomes: a test case for predicting lifestyles and emergence of pathogens.</title>
        <authorList>
            <person name="Haridas S."/>
            <person name="Albert R."/>
            <person name="Binder M."/>
            <person name="Bloem J."/>
            <person name="Labutti K."/>
            <person name="Salamov A."/>
            <person name="Andreopoulos B."/>
            <person name="Baker S."/>
            <person name="Barry K."/>
            <person name="Bills G."/>
            <person name="Bluhm B."/>
            <person name="Cannon C."/>
            <person name="Castanera R."/>
            <person name="Culley D."/>
            <person name="Daum C."/>
            <person name="Ezra D."/>
            <person name="Gonzalez J."/>
            <person name="Henrissat B."/>
            <person name="Kuo A."/>
            <person name="Liang C."/>
            <person name="Lipzen A."/>
            <person name="Lutzoni F."/>
            <person name="Magnuson J."/>
            <person name="Mondo S."/>
            <person name="Nolan M."/>
            <person name="Ohm R."/>
            <person name="Pangilinan J."/>
            <person name="Park H.-J."/>
            <person name="Ramirez L."/>
            <person name="Alfaro M."/>
            <person name="Sun H."/>
            <person name="Tritt A."/>
            <person name="Yoshinaga Y."/>
            <person name="Zwiers L.-H."/>
            <person name="Turgeon B."/>
            <person name="Goodwin S."/>
            <person name="Spatafora J."/>
            <person name="Crous P."/>
            <person name="Grigoriev I."/>
        </authorList>
    </citation>
    <scope>NUCLEOTIDE SEQUENCE</scope>
    <source>
        <strain evidence="10">CBS 473.64</strain>
    </source>
</reference>
<dbReference type="SUPFAM" id="SSF51556">
    <property type="entry name" value="Metallo-dependent hydrolases"/>
    <property type="match status" value="1"/>
</dbReference>
<dbReference type="Proteomes" id="UP000799753">
    <property type="component" value="Unassembled WGS sequence"/>
</dbReference>
<dbReference type="OrthoDB" id="2832284at2759"/>
<evidence type="ECO:0000256" key="1">
    <source>
        <dbReference type="ARBA" id="ARBA00005871"/>
    </source>
</evidence>
<organism evidence="10 11">
    <name type="scientific">Massarina eburnea CBS 473.64</name>
    <dbReference type="NCBI Taxonomy" id="1395130"/>
    <lineage>
        <taxon>Eukaryota</taxon>
        <taxon>Fungi</taxon>
        <taxon>Dikarya</taxon>
        <taxon>Ascomycota</taxon>
        <taxon>Pezizomycotina</taxon>
        <taxon>Dothideomycetes</taxon>
        <taxon>Pleosporomycetidae</taxon>
        <taxon>Pleosporales</taxon>
        <taxon>Massarineae</taxon>
        <taxon>Massarinaceae</taxon>
        <taxon>Massarina</taxon>
    </lineage>
</organism>
<keyword evidence="5 8" id="KW-0456">Lyase</keyword>
<keyword evidence="4" id="KW-0862">Zinc</keyword>
<evidence type="ECO:0000256" key="8">
    <source>
        <dbReference type="RuleBase" id="RU366045"/>
    </source>
</evidence>
<keyword evidence="3 8" id="KW-0210">Decarboxylase</keyword>
<dbReference type="EMBL" id="MU006800">
    <property type="protein sequence ID" value="KAF2636138.1"/>
    <property type="molecule type" value="Genomic_DNA"/>
</dbReference>
<feature type="domain" description="Amidohydrolase-related" evidence="9">
    <location>
        <begin position="5"/>
        <end position="317"/>
    </location>
</feature>
<dbReference type="InterPro" id="IPR006680">
    <property type="entry name" value="Amidohydro-rel"/>
</dbReference>
<dbReference type="Pfam" id="PF04909">
    <property type="entry name" value="Amidohydro_2"/>
    <property type="match status" value="1"/>
</dbReference>
<evidence type="ECO:0000256" key="2">
    <source>
        <dbReference type="ARBA" id="ARBA00022723"/>
    </source>
</evidence>
<dbReference type="AlphaFoldDB" id="A0A6A6RPM6"/>
<evidence type="ECO:0000313" key="10">
    <source>
        <dbReference type="EMBL" id="KAF2636138.1"/>
    </source>
</evidence>
<accession>A0A6A6RPM6</accession>
<evidence type="ECO:0000256" key="6">
    <source>
        <dbReference type="ARBA" id="ARBA00036832"/>
    </source>
</evidence>
<dbReference type="PANTHER" id="PTHR21240">
    <property type="entry name" value="2-AMINO-3-CARBOXYLMUCONATE-6-SEMIALDEHYDE DECARBOXYLASE"/>
    <property type="match status" value="1"/>
</dbReference>
<evidence type="ECO:0000259" key="9">
    <source>
        <dbReference type="Pfam" id="PF04909"/>
    </source>
</evidence>
<dbReference type="EC" id="4.1.1.52" evidence="7"/>
<dbReference type="GO" id="GO:0019748">
    <property type="term" value="P:secondary metabolic process"/>
    <property type="evidence" value="ECO:0007669"/>
    <property type="project" value="TreeGrafter"/>
</dbReference>
<evidence type="ECO:0000256" key="3">
    <source>
        <dbReference type="ARBA" id="ARBA00022793"/>
    </source>
</evidence>
<protein>
    <recommendedName>
        <fullName evidence="7">6-methylsalicylate decarboxylase</fullName>
        <ecNumber evidence="7">4.1.1.52</ecNumber>
    </recommendedName>
</protein>
<dbReference type="InterPro" id="IPR032465">
    <property type="entry name" value="ACMSD"/>
</dbReference>
<dbReference type="GO" id="GO:0016787">
    <property type="term" value="F:hydrolase activity"/>
    <property type="evidence" value="ECO:0007669"/>
    <property type="project" value="UniProtKB-KW"/>
</dbReference>
<comment type="similarity">
    <text evidence="1">Belongs to the metallo-dependent hydrolases superfamily. ACMSD family.</text>
</comment>
<dbReference type="GO" id="GO:0047596">
    <property type="term" value="F:6-methylsalicylate decarboxylase activity"/>
    <property type="evidence" value="ECO:0007669"/>
    <property type="project" value="UniProtKB-EC"/>
</dbReference>
<dbReference type="InterPro" id="IPR032466">
    <property type="entry name" value="Metal_Hydrolase"/>
</dbReference>
<dbReference type="GO" id="GO:0046872">
    <property type="term" value="F:metal ion binding"/>
    <property type="evidence" value="ECO:0007669"/>
    <property type="project" value="UniProtKB-KW"/>
</dbReference>
<evidence type="ECO:0000313" key="11">
    <source>
        <dbReference type="Proteomes" id="UP000799753"/>
    </source>
</evidence>
<evidence type="ECO:0000256" key="4">
    <source>
        <dbReference type="ARBA" id="ARBA00022833"/>
    </source>
</evidence>
<evidence type="ECO:0000256" key="5">
    <source>
        <dbReference type="ARBA" id="ARBA00023239"/>
    </source>
</evidence>
<keyword evidence="2" id="KW-0479">Metal-binding</keyword>